<protein>
    <submittedName>
        <fullName evidence="1">Uncharacterized protein</fullName>
    </submittedName>
</protein>
<dbReference type="AlphaFoldDB" id="A0A5B7GRU9"/>
<organism evidence="1 2">
    <name type="scientific">Portunus trituberculatus</name>
    <name type="common">Swimming crab</name>
    <name type="synonym">Neptunus trituberculatus</name>
    <dbReference type="NCBI Taxonomy" id="210409"/>
    <lineage>
        <taxon>Eukaryota</taxon>
        <taxon>Metazoa</taxon>
        <taxon>Ecdysozoa</taxon>
        <taxon>Arthropoda</taxon>
        <taxon>Crustacea</taxon>
        <taxon>Multicrustacea</taxon>
        <taxon>Malacostraca</taxon>
        <taxon>Eumalacostraca</taxon>
        <taxon>Eucarida</taxon>
        <taxon>Decapoda</taxon>
        <taxon>Pleocyemata</taxon>
        <taxon>Brachyura</taxon>
        <taxon>Eubrachyura</taxon>
        <taxon>Portunoidea</taxon>
        <taxon>Portunidae</taxon>
        <taxon>Portuninae</taxon>
        <taxon>Portunus</taxon>
    </lineage>
</organism>
<keyword evidence="2" id="KW-1185">Reference proteome</keyword>
<dbReference type="EMBL" id="VSRR010020186">
    <property type="protein sequence ID" value="MPC62901.1"/>
    <property type="molecule type" value="Genomic_DNA"/>
</dbReference>
<proteinExistence type="predicted"/>
<gene>
    <name evidence="1" type="ORF">E2C01_056991</name>
</gene>
<dbReference type="Proteomes" id="UP000324222">
    <property type="component" value="Unassembled WGS sequence"/>
</dbReference>
<evidence type="ECO:0000313" key="1">
    <source>
        <dbReference type="EMBL" id="MPC62901.1"/>
    </source>
</evidence>
<reference evidence="1 2" key="1">
    <citation type="submission" date="2019-05" db="EMBL/GenBank/DDBJ databases">
        <title>Another draft genome of Portunus trituberculatus and its Hox gene families provides insights of decapod evolution.</title>
        <authorList>
            <person name="Jeong J.-H."/>
            <person name="Song I."/>
            <person name="Kim S."/>
            <person name="Choi T."/>
            <person name="Kim D."/>
            <person name="Ryu S."/>
            <person name="Kim W."/>
        </authorList>
    </citation>
    <scope>NUCLEOTIDE SEQUENCE [LARGE SCALE GENOMIC DNA]</scope>
    <source>
        <tissue evidence="1">Muscle</tissue>
    </source>
</reference>
<evidence type="ECO:0000313" key="2">
    <source>
        <dbReference type="Proteomes" id="UP000324222"/>
    </source>
</evidence>
<accession>A0A5B7GRU9</accession>
<comment type="caution">
    <text evidence="1">The sequence shown here is derived from an EMBL/GenBank/DDBJ whole genome shotgun (WGS) entry which is preliminary data.</text>
</comment>
<name>A0A5B7GRU9_PORTR</name>
<sequence>MSHRPASTGTKTPPRVGGVSVCVSPSVNEEPLATFVLPVSTWCRVAAPWTPVPRCAAREQHMAVTRGTTIVRQLFVFRNCLLALGWDVQLR</sequence>